<keyword evidence="9" id="KW-0012">Acyltransferase</keyword>
<dbReference type="RefSeq" id="WP_206594057.1">
    <property type="nucleotide sequence ID" value="NZ_JAFKCS010000008.1"/>
</dbReference>
<dbReference type="Pfam" id="PF01757">
    <property type="entry name" value="Acyl_transf_3"/>
    <property type="match status" value="1"/>
</dbReference>
<feature type="transmembrane region" description="Helical" evidence="7">
    <location>
        <begin position="272"/>
        <end position="293"/>
    </location>
</feature>
<evidence type="ECO:0000259" key="8">
    <source>
        <dbReference type="Pfam" id="PF01757"/>
    </source>
</evidence>
<feature type="transmembrane region" description="Helical" evidence="7">
    <location>
        <begin position="50"/>
        <end position="70"/>
    </location>
</feature>
<dbReference type="PANTHER" id="PTHR40074:SF2">
    <property type="entry name" value="O-ACETYLTRANSFERASE WECH"/>
    <property type="match status" value="1"/>
</dbReference>
<dbReference type="EMBL" id="JAFKCS010000008">
    <property type="protein sequence ID" value="MBN7820216.1"/>
    <property type="molecule type" value="Genomic_DNA"/>
</dbReference>
<dbReference type="Proteomes" id="UP000663992">
    <property type="component" value="Unassembled WGS sequence"/>
</dbReference>
<keyword evidence="3" id="KW-1003">Cell membrane</keyword>
<feature type="transmembrane region" description="Helical" evidence="7">
    <location>
        <begin position="187"/>
        <end position="205"/>
    </location>
</feature>
<evidence type="ECO:0000256" key="6">
    <source>
        <dbReference type="ARBA" id="ARBA00023136"/>
    </source>
</evidence>
<comment type="subcellular location">
    <subcellularLocation>
        <location evidence="1">Cell membrane</location>
        <topology evidence="1">Multi-pass membrane protein</topology>
    </subcellularLocation>
</comment>
<keyword evidence="6 7" id="KW-0472">Membrane</keyword>
<proteinExistence type="inferred from homology"/>
<feature type="transmembrane region" description="Helical" evidence="7">
    <location>
        <begin position="82"/>
        <end position="102"/>
    </location>
</feature>
<keyword evidence="5 7" id="KW-1133">Transmembrane helix</keyword>
<feature type="domain" description="Acyltransferase 3" evidence="8">
    <location>
        <begin position="10"/>
        <end position="329"/>
    </location>
</feature>
<keyword evidence="10" id="KW-1185">Reference proteome</keyword>
<comment type="caution">
    <text evidence="9">The sequence shown here is derived from an EMBL/GenBank/DDBJ whole genome shotgun (WGS) entry which is preliminary data.</text>
</comment>
<feature type="transmembrane region" description="Helical" evidence="7">
    <location>
        <begin position="247"/>
        <end position="265"/>
    </location>
</feature>
<evidence type="ECO:0000256" key="7">
    <source>
        <dbReference type="SAM" id="Phobius"/>
    </source>
</evidence>
<gene>
    <name evidence="9" type="ORF">J0A65_10100</name>
</gene>
<comment type="similarity">
    <text evidence="2">Belongs to the acyltransferase 3 family.</text>
</comment>
<name>A0ABS3CVP4_9ALTE</name>
<feature type="transmembrane region" description="Helical" evidence="7">
    <location>
        <begin position="214"/>
        <end position="235"/>
    </location>
</feature>
<evidence type="ECO:0000313" key="9">
    <source>
        <dbReference type="EMBL" id="MBN7820216.1"/>
    </source>
</evidence>
<evidence type="ECO:0000313" key="10">
    <source>
        <dbReference type="Proteomes" id="UP000663992"/>
    </source>
</evidence>
<feature type="transmembrane region" description="Helical" evidence="7">
    <location>
        <begin position="313"/>
        <end position="330"/>
    </location>
</feature>
<evidence type="ECO:0000256" key="2">
    <source>
        <dbReference type="ARBA" id="ARBA00007400"/>
    </source>
</evidence>
<feature type="transmembrane region" description="Helical" evidence="7">
    <location>
        <begin position="161"/>
        <end position="181"/>
    </location>
</feature>
<dbReference type="PANTHER" id="PTHR40074">
    <property type="entry name" value="O-ACETYLTRANSFERASE WECH"/>
    <property type="match status" value="1"/>
</dbReference>
<feature type="transmembrane region" description="Helical" evidence="7">
    <location>
        <begin position="12"/>
        <end position="30"/>
    </location>
</feature>
<accession>A0ABS3CVP4</accession>
<keyword evidence="4 7" id="KW-0812">Transmembrane</keyword>
<sequence>MQDNQYSLSADQIRVVATIAVIVLHVSASGVSRLPLDSGAWWLANLLDSFSRVSIPLFVMLSGALLLHPPLDSVANFYRKRVARIAVPLLLWSLFYSGWTLLKGEVKHQPVPPSQLLDNLLGGMPYFHLWYLFMLVGLYAATPLIRWLMMLLKAAYAPSPSFYLATAVVASTLYTFGFQWFGDGWPWPLWFVGYIPLFMLGAAMWGRPSNQGRLALLAAFVLMVVIIARLAHIQLSEYPALGAIYSYQYLSLPVLAASVCAWYLFKRPHQKLAAYTRFLAPYCFGIYLVHPIFLDISQMLLAKLMFDDIAKMLVQLPLVFGLSLLTCMTYRHTSSKYLKASLTAQTPH</sequence>
<dbReference type="InterPro" id="IPR002656">
    <property type="entry name" value="Acyl_transf_3_dom"/>
</dbReference>
<keyword evidence="9" id="KW-0808">Transferase</keyword>
<reference evidence="9 10" key="1">
    <citation type="submission" date="2021-03" db="EMBL/GenBank/DDBJ databases">
        <title>novel species isolated from a fishpond in China.</title>
        <authorList>
            <person name="Lu H."/>
            <person name="Cai Z."/>
        </authorList>
    </citation>
    <scope>NUCLEOTIDE SEQUENCE [LARGE SCALE GENOMIC DNA]</scope>
    <source>
        <strain evidence="9 10">Y57</strain>
    </source>
</reference>
<evidence type="ECO:0000256" key="3">
    <source>
        <dbReference type="ARBA" id="ARBA00022475"/>
    </source>
</evidence>
<evidence type="ECO:0000256" key="5">
    <source>
        <dbReference type="ARBA" id="ARBA00022989"/>
    </source>
</evidence>
<evidence type="ECO:0000256" key="4">
    <source>
        <dbReference type="ARBA" id="ARBA00022692"/>
    </source>
</evidence>
<evidence type="ECO:0000256" key="1">
    <source>
        <dbReference type="ARBA" id="ARBA00004651"/>
    </source>
</evidence>
<dbReference type="GO" id="GO:0016746">
    <property type="term" value="F:acyltransferase activity"/>
    <property type="evidence" value="ECO:0007669"/>
    <property type="project" value="UniProtKB-KW"/>
</dbReference>
<protein>
    <submittedName>
        <fullName evidence="9">Acyltransferase family protein</fullName>
    </submittedName>
</protein>
<feature type="transmembrane region" description="Helical" evidence="7">
    <location>
        <begin position="129"/>
        <end position="149"/>
    </location>
</feature>
<organism evidence="9 10">
    <name type="scientific">Bowmanella yangjiangensis</name>
    <dbReference type="NCBI Taxonomy" id="2811230"/>
    <lineage>
        <taxon>Bacteria</taxon>
        <taxon>Pseudomonadati</taxon>
        <taxon>Pseudomonadota</taxon>
        <taxon>Gammaproteobacteria</taxon>
        <taxon>Alteromonadales</taxon>
        <taxon>Alteromonadaceae</taxon>
        <taxon>Bowmanella</taxon>
    </lineage>
</organism>